<keyword evidence="4" id="KW-1185">Reference proteome</keyword>
<dbReference type="GO" id="GO:0016787">
    <property type="term" value="F:hydrolase activity"/>
    <property type="evidence" value="ECO:0007669"/>
    <property type="project" value="UniProtKB-KW"/>
</dbReference>
<dbReference type="PANTHER" id="PTHR43265:SF1">
    <property type="entry name" value="ESTERASE ESTD"/>
    <property type="match status" value="1"/>
</dbReference>
<dbReference type="Proteomes" id="UP001330812">
    <property type="component" value="Chromosome"/>
</dbReference>
<evidence type="ECO:0000313" key="4">
    <source>
        <dbReference type="Proteomes" id="UP001330812"/>
    </source>
</evidence>
<organism evidence="3 4">
    <name type="scientific">Amycolatopsis rhabdoformis</name>
    <dbReference type="NCBI Taxonomy" id="1448059"/>
    <lineage>
        <taxon>Bacteria</taxon>
        <taxon>Bacillati</taxon>
        <taxon>Actinomycetota</taxon>
        <taxon>Actinomycetes</taxon>
        <taxon>Pseudonocardiales</taxon>
        <taxon>Pseudonocardiaceae</taxon>
        <taxon>Amycolatopsis</taxon>
    </lineage>
</organism>
<dbReference type="Pfam" id="PF12146">
    <property type="entry name" value="Hydrolase_4"/>
    <property type="match status" value="1"/>
</dbReference>
<dbReference type="RefSeq" id="WP_326569321.1">
    <property type="nucleotide sequence ID" value="NZ_CP142149.1"/>
</dbReference>
<evidence type="ECO:0000256" key="1">
    <source>
        <dbReference type="SAM" id="SignalP"/>
    </source>
</evidence>
<dbReference type="InterPro" id="IPR022742">
    <property type="entry name" value="Hydrolase_4"/>
</dbReference>
<evidence type="ECO:0000259" key="2">
    <source>
        <dbReference type="Pfam" id="PF12146"/>
    </source>
</evidence>
<dbReference type="Gene3D" id="3.40.50.1820">
    <property type="entry name" value="alpha/beta hydrolase"/>
    <property type="match status" value="1"/>
</dbReference>
<dbReference type="InterPro" id="IPR053145">
    <property type="entry name" value="AB_hydrolase_Est10"/>
</dbReference>
<sequence length="321" mass="33987">MSLTALLTAAVLALSGTTALVPAPATVPATDRDVQFVSDGVTAYGTLHLPAHRAGKRLPAALLLPGSGPTDRDGNELPTATPATLKLLATTLDQDGVATLRFDKYGTGRTGLGGLDPATLDFDTFTRQATAAFETLAHQPEIDRHDVSIVGHSEGGLQALLVARRAPVKSLMLLAPQDLRLLDLLKLQLDAQLTPADQTAFARVITDFRAGRALDYTGMSPQLATFLQQSIFNHANLNFVRSDDAVYPPAVARPGLRTLLTCGTADTQVPCATTPALAKALHIRPTALPVDHFQHAPGTPVNDQVLDPSVVAALKNFLEHR</sequence>
<evidence type="ECO:0000313" key="3">
    <source>
        <dbReference type="EMBL" id="WSE30374.1"/>
    </source>
</evidence>
<keyword evidence="3" id="KW-0378">Hydrolase</keyword>
<protein>
    <submittedName>
        <fullName evidence="3">Alpha/beta fold hydrolase</fullName>
    </submittedName>
</protein>
<accession>A0ABZ1I7H8</accession>
<feature type="chain" id="PRO_5045781192" evidence="1">
    <location>
        <begin position="26"/>
        <end position="321"/>
    </location>
</feature>
<dbReference type="PANTHER" id="PTHR43265">
    <property type="entry name" value="ESTERASE ESTD"/>
    <property type="match status" value="1"/>
</dbReference>
<feature type="signal peptide" evidence="1">
    <location>
        <begin position="1"/>
        <end position="25"/>
    </location>
</feature>
<reference evidence="3 4" key="1">
    <citation type="journal article" date="2015" name="Int. J. Syst. Evol. Microbiol.">
        <title>Amycolatopsis rhabdoformis sp. nov., an actinomycete isolated from a tropical forest soil.</title>
        <authorList>
            <person name="Souza W.R."/>
            <person name="Silva R.E."/>
            <person name="Goodfellow M."/>
            <person name="Busarakam K."/>
            <person name="Figueiro F.S."/>
            <person name="Ferreira D."/>
            <person name="Rodrigues-Filho E."/>
            <person name="Moraes L.A.B."/>
            <person name="Zucchi T.D."/>
        </authorList>
    </citation>
    <scope>NUCLEOTIDE SEQUENCE [LARGE SCALE GENOMIC DNA]</scope>
    <source>
        <strain evidence="3 4">NCIMB 14900</strain>
    </source>
</reference>
<dbReference type="EMBL" id="CP142149">
    <property type="protein sequence ID" value="WSE30374.1"/>
    <property type="molecule type" value="Genomic_DNA"/>
</dbReference>
<proteinExistence type="predicted"/>
<dbReference type="SUPFAM" id="SSF53474">
    <property type="entry name" value="alpha/beta-Hydrolases"/>
    <property type="match status" value="1"/>
</dbReference>
<name>A0ABZ1I7H8_9PSEU</name>
<dbReference type="InterPro" id="IPR029058">
    <property type="entry name" value="AB_hydrolase_fold"/>
</dbReference>
<feature type="domain" description="Serine aminopeptidase S33" evidence="2">
    <location>
        <begin position="88"/>
        <end position="176"/>
    </location>
</feature>
<gene>
    <name evidence="3" type="ORF">VSH64_47600</name>
</gene>
<keyword evidence="1" id="KW-0732">Signal</keyword>